<feature type="domain" description="NACHT-NTPase and P-loop NTPases N-terminal" evidence="2">
    <location>
        <begin position="22"/>
        <end position="118"/>
    </location>
</feature>
<dbReference type="InterPro" id="IPR031352">
    <property type="entry name" value="SesA"/>
</dbReference>
<evidence type="ECO:0000313" key="4">
    <source>
        <dbReference type="Proteomes" id="UP001301958"/>
    </source>
</evidence>
<organism evidence="3 4">
    <name type="scientific">Podospora fimiseda</name>
    <dbReference type="NCBI Taxonomy" id="252190"/>
    <lineage>
        <taxon>Eukaryota</taxon>
        <taxon>Fungi</taxon>
        <taxon>Dikarya</taxon>
        <taxon>Ascomycota</taxon>
        <taxon>Pezizomycotina</taxon>
        <taxon>Sordariomycetes</taxon>
        <taxon>Sordariomycetidae</taxon>
        <taxon>Sordariales</taxon>
        <taxon>Podosporaceae</taxon>
        <taxon>Podospora</taxon>
    </lineage>
</organism>
<name>A0AAN7BFT1_9PEZI</name>
<keyword evidence="1" id="KW-1133">Transmembrane helix</keyword>
<gene>
    <name evidence="3" type="ORF">QBC38DRAFT_489312</name>
</gene>
<reference evidence="3" key="2">
    <citation type="submission" date="2023-05" db="EMBL/GenBank/DDBJ databases">
        <authorList>
            <consortium name="Lawrence Berkeley National Laboratory"/>
            <person name="Steindorff A."/>
            <person name="Hensen N."/>
            <person name="Bonometti L."/>
            <person name="Westerberg I."/>
            <person name="Brannstrom I.O."/>
            <person name="Guillou S."/>
            <person name="Cros-Aarteil S."/>
            <person name="Calhoun S."/>
            <person name="Haridas S."/>
            <person name="Kuo A."/>
            <person name="Mondo S."/>
            <person name="Pangilinan J."/>
            <person name="Riley R."/>
            <person name="Labutti K."/>
            <person name="Andreopoulos B."/>
            <person name="Lipzen A."/>
            <person name="Chen C."/>
            <person name="Yanf M."/>
            <person name="Daum C."/>
            <person name="Ng V."/>
            <person name="Clum A."/>
            <person name="Ohm R."/>
            <person name="Martin F."/>
            <person name="Silar P."/>
            <person name="Natvig D."/>
            <person name="Lalanne C."/>
            <person name="Gautier V."/>
            <person name="Ament-Velasquez S.L."/>
            <person name="Kruys A."/>
            <person name="Hutchinson M.I."/>
            <person name="Powell A.J."/>
            <person name="Barry K."/>
            <person name="Miller A.N."/>
            <person name="Grigoriev I.V."/>
            <person name="Debuchy R."/>
            <person name="Gladieux P."/>
            <person name="Thoren M.H."/>
            <person name="Johannesson H."/>
        </authorList>
    </citation>
    <scope>NUCLEOTIDE SEQUENCE</scope>
    <source>
        <strain evidence="3">CBS 990.96</strain>
    </source>
</reference>
<dbReference type="Pfam" id="PF17107">
    <property type="entry name" value="SesA"/>
    <property type="match status" value="1"/>
</dbReference>
<keyword evidence="4" id="KW-1185">Reference proteome</keyword>
<comment type="caution">
    <text evidence="3">The sequence shown here is derived from an EMBL/GenBank/DDBJ whole genome shotgun (WGS) entry which is preliminary data.</text>
</comment>
<evidence type="ECO:0000256" key="1">
    <source>
        <dbReference type="SAM" id="Phobius"/>
    </source>
</evidence>
<protein>
    <recommendedName>
        <fullName evidence="2">NACHT-NTPase and P-loop NTPases N-terminal domain-containing protein</fullName>
    </recommendedName>
</protein>
<proteinExistence type="predicted"/>
<keyword evidence="1" id="KW-0812">Transmembrane</keyword>
<accession>A0AAN7BFT1</accession>
<evidence type="ECO:0000313" key="3">
    <source>
        <dbReference type="EMBL" id="KAK4222653.1"/>
    </source>
</evidence>
<keyword evidence="1" id="KW-0472">Membrane</keyword>
<feature type="transmembrane region" description="Helical" evidence="1">
    <location>
        <begin position="6"/>
        <end position="28"/>
    </location>
</feature>
<dbReference type="AlphaFoldDB" id="A0AAN7BFT1"/>
<sequence>MDPWSGIQYASAVLGIVDVVGNFISLAYRAYTGSLDLQPTADDLKVQLQTLQRLKQDTQQKQTANTASQADDEIVKLFEECEKVILSLIEIINKIISKSTNPTVLSSLREALKTLWNQK</sequence>
<dbReference type="EMBL" id="MU865460">
    <property type="protein sequence ID" value="KAK4222653.1"/>
    <property type="molecule type" value="Genomic_DNA"/>
</dbReference>
<reference evidence="3" key="1">
    <citation type="journal article" date="2023" name="Mol. Phylogenet. Evol.">
        <title>Genome-scale phylogeny and comparative genomics of the fungal order Sordariales.</title>
        <authorList>
            <person name="Hensen N."/>
            <person name="Bonometti L."/>
            <person name="Westerberg I."/>
            <person name="Brannstrom I.O."/>
            <person name="Guillou S."/>
            <person name="Cros-Aarteil S."/>
            <person name="Calhoun S."/>
            <person name="Haridas S."/>
            <person name="Kuo A."/>
            <person name="Mondo S."/>
            <person name="Pangilinan J."/>
            <person name="Riley R."/>
            <person name="LaButti K."/>
            <person name="Andreopoulos B."/>
            <person name="Lipzen A."/>
            <person name="Chen C."/>
            <person name="Yan M."/>
            <person name="Daum C."/>
            <person name="Ng V."/>
            <person name="Clum A."/>
            <person name="Steindorff A."/>
            <person name="Ohm R.A."/>
            <person name="Martin F."/>
            <person name="Silar P."/>
            <person name="Natvig D.O."/>
            <person name="Lalanne C."/>
            <person name="Gautier V."/>
            <person name="Ament-Velasquez S.L."/>
            <person name="Kruys A."/>
            <person name="Hutchinson M.I."/>
            <person name="Powell A.J."/>
            <person name="Barry K."/>
            <person name="Miller A.N."/>
            <person name="Grigoriev I.V."/>
            <person name="Debuchy R."/>
            <person name="Gladieux P."/>
            <person name="Hiltunen Thoren M."/>
            <person name="Johannesson H."/>
        </authorList>
    </citation>
    <scope>NUCLEOTIDE SEQUENCE</scope>
    <source>
        <strain evidence="3">CBS 990.96</strain>
    </source>
</reference>
<dbReference type="Proteomes" id="UP001301958">
    <property type="component" value="Unassembled WGS sequence"/>
</dbReference>
<evidence type="ECO:0000259" key="2">
    <source>
        <dbReference type="Pfam" id="PF17107"/>
    </source>
</evidence>